<keyword evidence="9" id="KW-0547">Nucleotide-binding</keyword>
<dbReference type="Proteomes" id="UP001229409">
    <property type="component" value="Unassembled WGS sequence"/>
</dbReference>
<comment type="catalytic activity">
    <reaction evidence="1">
        <text>ATP + protein L-histidine = ADP + protein N-phospho-L-histidine.</text>
        <dbReference type="EC" id="2.7.13.3"/>
    </reaction>
</comment>
<dbReference type="Pfam" id="PF02518">
    <property type="entry name" value="HATPase_c"/>
    <property type="match status" value="1"/>
</dbReference>
<evidence type="ECO:0000259" key="8">
    <source>
        <dbReference type="Pfam" id="PF02518"/>
    </source>
</evidence>
<feature type="domain" description="Histidine kinase/HSP90-like ATPase" evidence="8">
    <location>
        <begin position="459"/>
        <end position="576"/>
    </location>
</feature>
<protein>
    <recommendedName>
        <fullName evidence="2">histidine kinase</fullName>
        <ecNumber evidence="2">2.7.13.3</ecNumber>
    </recommendedName>
</protein>
<comment type="caution">
    <text evidence="9">The sequence shown here is derived from an EMBL/GenBank/DDBJ whole genome shotgun (WGS) entry which is preliminary data.</text>
</comment>
<dbReference type="RefSeq" id="WP_279834257.1">
    <property type="nucleotide sequence ID" value="NZ_JARVWT010000005.1"/>
</dbReference>
<evidence type="ECO:0000256" key="1">
    <source>
        <dbReference type="ARBA" id="ARBA00000085"/>
    </source>
</evidence>
<evidence type="ECO:0000256" key="6">
    <source>
        <dbReference type="SAM" id="MobiDB-lite"/>
    </source>
</evidence>
<keyword evidence="4" id="KW-0808">Transferase</keyword>
<dbReference type="InterPro" id="IPR003594">
    <property type="entry name" value="HATPase_dom"/>
</dbReference>
<dbReference type="InterPro" id="IPR036890">
    <property type="entry name" value="HATPase_C_sf"/>
</dbReference>
<dbReference type="Gene3D" id="3.30.565.10">
    <property type="entry name" value="Histidine kinase-like ATPase, C-terminal domain"/>
    <property type="match status" value="1"/>
</dbReference>
<keyword evidence="3" id="KW-0597">Phosphoprotein</keyword>
<name>A0AAP3ZZH9_PAEPO</name>
<feature type="region of interest" description="Disordered" evidence="6">
    <location>
        <begin position="475"/>
        <end position="497"/>
    </location>
</feature>
<dbReference type="GO" id="GO:0005524">
    <property type="term" value="F:ATP binding"/>
    <property type="evidence" value="ECO:0007669"/>
    <property type="project" value="UniProtKB-KW"/>
</dbReference>
<dbReference type="EC" id="2.7.13.3" evidence="2"/>
<dbReference type="GO" id="GO:0004673">
    <property type="term" value="F:protein histidine kinase activity"/>
    <property type="evidence" value="ECO:0007669"/>
    <property type="project" value="UniProtKB-EC"/>
</dbReference>
<keyword evidence="7" id="KW-1133">Transmembrane helix</keyword>
<evidence type="ECO:0000256" key="7">
    <source>
        <dbReference type="SAM" id="Phobius"/>
    </source>
</evidence>
<sequence>MKQWALLKPGWQKLILYLIVLGVTLFLAAVLQWFVVRQFSGHLAEIQNEQLQYEVQELSSSITERYAAWQTELKELSSSLGRDMLNQGTRQYPEGFKRESGGAFYVLDEQYRVMVGRDNREMKSAVQQIKWLQNGCAVSSFVTEDHQPAQYIACRIQGAQMGGFMVRTVDADMLSGIIKSKPVNQHETLFYNGQFKVVASRSTPDINRTDITGVTRRLLEGNTGVIEDDGEKHGIGFSRIGEEALYISVKDVSEDTAQRISSFRKQLWMVMVLILFILWAMLVQFRKRIVKDAIVNNQVRDQRRDEDMRQQQDTYYLPLMQTIEQQLQELQEQTSRLTGGDDLKLLGFYHDLANRFEAASSQGKGASHEELEYFRELNENFIQGRLRQESSLGELLTGVRSLRDELEEKMHDNSGISFTDMNEVLSESLKWANRSLNMKNIQVILRQEPVPSIAAQAPMLYKTIQGLLENAVQAMGQGEEQPENQEKGRTGLRSKRQSQVLKVSSRLEEGEIIINIEDTGGGIDDKMRWSYFQPDYSQNSQEHAFSLYHMDAYLKTIGGRLKLRNTDQGLQAIVRLRR</sequence>
<evidence type="ECO:0000256" key="3">
    <source>
        <dbReference type="ARBA" id="ARBA00022553"/>
    </source>
</evidence>
<evidence type="ECO:0000313" key="9">
    <source>
        <dbReference type="EMBL" id="MDH2331906.1"/>
    </source>
</evidence>
<dbReference type="InterPro" id="IPR050428">
    <property type="entry name" value="TCS_sensor_his_kinase"/>
</dbReference>
<organism evidence="9 10">
    <name type="scientific">Paenibacillus polymyxa</name>
    <name type="common">Bacillus polymyxa</name>
    <dbReference type="NCBI Taxonomy" id="1406"/>
    <lineage>
        <taxon>Bacteria</taxon>
        <taxon>Bacillati</taxon>
        <taxon>Bacillota</taxon>
        <taxon>Bacilli</taxon>
        <taxon>Bacillales</taxon>
        <taxon>Paenibacillaceae</taxon>
        <taxon>Paenibacillus</taxon>
    </lineage>
</organism>
<dbReference type="AlphaFoldDB" id="A0AAP3ZZH9"/>
<dbReference type="SUPFAM" id="SSF55874">
    <property type="entry name" value="ATPase domain of HSP90 chaperone/DNA topoisomerase II/histidine kinase"/>
    <property type="match status" value="1"/>
</dbReference>
<accession>A0AAP3ZZH9</accession>
<keyword evidence="9" id="KW-0067">ATP-binding</keyword>
<keyword evidence="5" id="KW-0418">Kinase</keyword>
<dbReference type="EMBL" id="JARVWT010000005">
    <property type="protein sequence ID" value="MDH2331906.1"/>
    <property type="molecule type" value="Genomic_DNA"/>
</dbReference>
<evidence type="ECO:0000313" key="10">
    <source>
        <dbReference type="Proteomes" id="UP001229409"/>
    </source>
</evidence>
<evidence type="ECO:0000256" key="4">
    <source>
        <dbReference type="ARBA" id="ARBA00022679"/>
    </source>
</evidence>
<gene>
    <name evidence="9" type="ORF">QDS18_13625</name>
</gene>
<reference evidence="9" key="1">
    <citation type="submission" date="2023-04" db="EMBL/GenBank/DDBJ databases">
        <title>Uncovering the Secrets of Slow-Growing Bacteria in Tropical Savanna Soil through Cultivation and Genomic Analysis.</title>
        <authorList>
            <person name="Goncalves O.S."/>
            <person name="Santana M.F."/>
        </authorList>
    </citation>
    <scope>NUCLEOTIDE SEQUENCE</scope>
    <source>
        <strain evidence="9">ANTI</strain>
    </source>
</reference>
<feature type="transmembrane region" description="Helical" evidence="7">
    <location>
        <begin position="267"/>
        <end position="285"/>
    </location>
</feature>
<evidence type="ECO:0000256" key="2">
    <source>
        <dbReference type="ARBA" id="ARBA00012438"/>
    </source>
</evidence>
<proteinExistence type="predicted"/>
<dbReference type="PANTHER" id="PTHR45436:SF5">
    <property type="entry name" value="SENSOR HISTIDINE KINASE TRCS"/>
    <property type="match status" value="1"/>
</dbReference>
<dbReference type="PANTHER" id="PTHR45436">
    <property type="entry name" value="SENSOR HISTIDINE KINASE YKOH"/>
    <property type="match status" value="1"/>
</dbReference>
<feature type="transmembrane region" description="Helical" evidence="7">
    <location>
        <begin position="14"/>
        <end position="36"/>
    </location>
</feature>
<evidence type="ECO:0000256" key="5">
    <source>
        <dbReference type="ARBA" id="ARBA00022777"/>
    </source>
</evidence>
<keyword evidence="7" id="KW-0472">Membrane</keyword>
<keyword evidence="7" id="KW-0812">Transmembrane</keyword>